<accession>A0A1G7NCH3</accession>
<reference evidence="2" key="1">
    <citation type="submission" date="2016-10" db="EMBL/GenBank/DDBJ databases">
        <authorList>
            <person name="Varghese N."/>
            <person name="Submissions S."/>
        </authorList>
    </citation>
    <scope>NUCLEOTIDE SEQUENCE [LARGE SCALE GENOMIC DNA]</scope>
    <source>
        <strain evidence="2">DSM 25329</strain>
    </source>
</reference>
<dbReference type="EMBL" id="FNAN01000012">
    <property type="protein sequence ID" value="SDF71631.1"/>
    <property type="molecule type" value="Genomic_DNA"/>
</dbReference>
<gene>
    <name evidence="1" type="ORF">SAMN04487996_11210</name>
</gene>
<protein>
    <submittedName>
        <fullName evidence="1">Uncharacterized protein</fullName>
    </submittedName>
</protein>
<dbReference type="Proteomes" id="UP000198748">
    <property type="component" value="Unassembled WGS sequence"/>
</dbReference>
<evidence type="ECO:0000313" key="2">
    <source>
        <dbReference type="Proteomes" id="UP000198748"/>
    </source>
</evidence>
<organism evidence="1 2">
    <name type="scientific">Dyadobacter soli</name>
    <dbReference type="NCBI Taxonomy" id="659014"/>
    <lineage>
        <taxon>Bacteria</taxon>
        <taxon>Pseudomonadati</taxon>
        <taxon>Bacteroidota</taxon>
        <taxon>Cytophagia</taxon>
        <taxon>Cytophagales</taxon>
        <taxon>Spirosomataceae</taxon>
        <taxon>Dyadobacter</taxon>
    </lineage>
</organism>
<dbReference type="AlphaFoldDB" id="A0A1G7NCH3"/>
<proteinExistence type="predicted"/>
<evidence type="ECO:0000313" key="1">
    <source>
        <dbReference type="EMBL" id="SDF71631.1"/>
    </source>
</evidence>
<name>A0A1G7NCH3_9BACT</name>
<sequence length="67" mass="7496">MTQNSFCRAIFKLVTVGCGPTDYGLRLERNGTKKPLEDPKGFFHNISGLFSNHDFVCVLCSVQQDDV</sequence>
<keyword evidence="2" id="KW-1185">Reference proteome</keyword>